<dbReference type="InterPro" id="IPR036950">
    <property type="entry name" value="PBP_transglycosylase"/>
</dbReference>
<dbReference type="Pfam" id="PF00912">
    <property type="entry name" value="Transgly"/>
    <property type="match status" value="1"/>
</dbReference>
<protein>
    <submittedName>
        <fullName evidence="20">Penicillin-binding protein 1F</fullName>
    </submittedName>
</protein>
<keyword evidence="13" id="KW-0472">Membrane</keyword>
<reference evidence="20 21" key="1">
    <citation type="submission" date="2020-11" db="EMBL/GenBank/DDBJ databases">
        <authorList>
            <person name="Peeters C."/>
        </authorList>
    </citation>
    <scope>NUCLEOTIDE SEQUENCE [LARGE SCALE GENOMIC DNA]</scope>
    <source>
        <strain evidence="20 21">LMG 8286</strain>
    </source>
</reference>
<evidence type="ECO:0000259" key="18">
    <source>
        <dbReference type="Pfam" id="PF00905"/>
    </source>
</evidence>
<gene>
    <name evidence="20" type="primary">pbpF</name>
    <name evidence="20" type="ORF">LMG8286_00351</name>
</gene>
<keyword evidence="11" id="KW-0133">Cell shape</keyword>
<dbReference type="PANTHER" id="PTHR32282:SF11">
    <property type="entry name" value="PENICILLIN-BINDING PROTEIN 1B"/>
    <property type="match status" value="1"/>
</dbReference>
<evidence type="ECO:0000256" key="6">
    <source>
        <dbReference type="ARBA" id="ARBA00022645"/>
    </source>
</evidence>
<comment type="subcellular location">
    <subcellularLocation>
        <location evidence="1">Cell membrane</location>
    </subcellularLocation>
</comment>
<keyword evidence="21" id="KW-1185">Reference proteome</keyword>
<dbReference type="EMBL" id="CAJHOE010000001">
    <property type="protein sequence ID" value="CAD7286518.1"/>
    <property type="molecule type" value="Genomic_DNA"/>
</dbReference>
<comment type="catalytic activity">
    <reaction evidence="16">
        <text>Preferential cleavage: (Ac)2-L-Lys-D-Ala-|-D-Ala. Also transpeptidation of peptidyl-alanyl moieties that are N-acyl substituents of D-alanine.</text>
        <dbReference type="EC" id="3.4.16.4"/>
    </reaction>
</comment>
<evidence type="ECO:0000256" key="12">
    <source>
        <dbReference type="ARBA" id="ARBA00022984"/>
    </source>
</evidence>
<dbReference type="PANTHER" id="PTHR32282">
    <property type="entry name" value="BINDING PROTEIN TRANSPEPTIDASE, PUTATIVE-RELATED"/>
    <property type="match status" value="1"/>
</dbReference>
<keyword evidence="14" id="KW-0511">Multifunctional enzyme</keyword>
<evidence type="ECO:0000256" key="3">
    <source>
        <dbReference type="ARBA" id="ARBA00007090"/>
    </source>
</evidence>
<evidence type="ECO:0000256" key="1">
    <source>
        <dbReference type="ARBA" id="ARBA00004236"/>
    </source>
</evidence>
<keyword evidence="12" id="KW-0573">Peptidoglycan synthesis</keyword>
<dbReference type="Gene3D" id="3.40.710.10">
    <property type="entry name" value="DD-peptidase/beta-lactamase superfamily"/>
    <property type="match status" value="1"/>
</dbReference>
<feature type="domain" description="Penicillin-binding protein transpeptidase" evidence="18">
    <location>
        <begin position="316"/>
        <end position="585"/>
    </location>
</feature>
<accession>A0ABM8Q167</accession>
<dbReference type="InterPro" id="IPR023346">
    <property type="entry name" value="Lysozyme-like_dom_sf"/>
</dbReference>
<dbReference type="Proteomes" id="UP000789359">
    <property type="component" value="Unassembled WGS sequence"/>
</dbReference>
<evidence type="ECO:0000256" key="5">
    <source>
        <dbReference type="ARBA" id="ARBA00022475"/>
    </source>
</evidence>
<sequence>MRYILTLFFLGCAVLAGGFVYIYSHVRFDAFDVIDYKPKLATQIYDTNNELIANVFEENRVYVAYDNIPARLIEALVAIEDTSYFEHGGINAEAIMRALIKDIKAGKFVEGASTLTQQLVKNLALSSEKKIMRKLKEMVLAIKIDNELTKEEVIERYLNHVYFGHGYYGVKTAAQGYFRKELDQLSLKEMAILVGLPKAPSSYDPTKHLDLSLGRANRVLERMYNIGWINEDEYRKSMLEEPAVFDDTLSRNKAPYVVDEIIKELSKKVDDIKTGGYRVVSTVDLDVQKMANDSLVFGYKEILKRDKKANANVLNGAIVVTRPQTGEILALVGGVDYAKSNYNRATQSRRQPGSSFKPFIYQIALDSGCSVVSQIADIARSFSMGNGEEWTPKNYGGGFSGFISIKEALTKSRNLATINMLSDLGLSRVKNELERMGFNGIPENLSIALGSFGISLVEFAKAYSMFPNEGEVVEPTLIKSVENRFGHFIKFEPNRYQVTKPEQAFLMTTLMRNVVENGTGKNAKTSGIQIAGKTGTTNNNIDAWFAGYSPDVQAIIWYGNDDNTPMKKVEGGGRTAAPVFKHFMQLYAKQYPNLRRNFIQPDGVFKANFEGKDEFYTSDSPLPKSMMMPEIPVDMSDIPQGDGDVNEEMIF</sequence>
<keyword evidence="9" id="KW-0808">Transferase</keyword>
<comment type="similarity">
    <text evidence="3">In the C-terminal section; belongs to the transpeptidase family.</text>
</comment>
<evidence type="ECO:0000256" key="14">
    <source>
        <dbReference type="ARBA" id="ARBA00023268"/>
    </source>
</evidence>
<keyword evidence="10" id="KW-0378">Hydrolase</keyword>
<evidence type="ECO:0000256" key="8">
    <source>
        <dbReference type="ARBA" id="ARBA00022676"/>
    </source>
</evidence>
<keyword evidence="7" id="KW-0645">Protease</keyword>
<name>A0ABM8Q167_9BACT</name>
<comment type="pathway">
    <text evidence="2">Cell wall biogenesis; peptidoglycan biosynthesis.</text>
</comment>
<evidence type="ECO:0000259" key="19">
    <source>
        <dbReference type="Pfam" id="PF00912"/>
    </source>
</evidence>
<evidence type="ECO:0000256" key="4">
    <source>
        <dbReference type="ARBA" id="ARBA00007739"/>
    </source>
</evidence>
<proteinExistence type="inferred from homology"/>
<dbReference type="InterPro" id="IPR050396">
    <property type="entry name" value="Glycosyltr_51/Transpeptidase"/>
</dbReference>
<evidence type="ECO:0000256" key="17">
    <source>
        <dbReference type="ARBA" id="ARBA00049902"/>
    </source>
</evidence>
<evidence type="ECO:0000256" key="9">
    <source>
        <dbReference type="ARBA" id="ARBA00022679"/>
    </source>
</evidence>
<evidence type="ECO:0000256" key="7">
    <source>
        <dbReference type="ARBA" id="ARBA00022670"/>
    </source>
</evidence>
<dbReference type="Gene3D" id="1.10.3810.10">
    <property type="entry name" value="Biosynthetic peptidoglycan transglycosylase-like"/>
    <property type="match status" value="1"/>
</dbReference>
<dbReference type="NCBIfam" id="TIGR02074">
    <property type="entry name" value="PBP_1a_fam"/>
    <property type="match status" value="1"/>
</dbReference>
<evidence type="ECO:0000256" key="11">
    <source>
        <dbReference type="ARBA" id="ARBA00022960"/>
    </source>
</evidence>
<comment type="caution">
    <text evidence="20">The sequence shown here is derived from an EMBL/GenBank/DDBJ whole genome shotgun (WGS) entry which is preliminary data.</text>
</comment>
<evidence type="ECO:0000256" key="13">
    <source>
        <dbReference type="ARBA" id="ARBA00023136"/>
    </source>
</evidence>
<keyword evidence="15" id="KW-0961">Cell wall biogenesis/degradation</keyword>
<keyword evidence="5" id="KW-1003">Cell membrane</keyword>
<evidence type="ECO:0000313" key="21">
    <source>
        <dbReference type="Proteomes" id="UP000789359"/>
    </source>
</evidence>
<feature type="domain" description="Glycosyl transferase family 51" evidence="19">
    <location>
        <begin position="50"/>
        <end position="223"/>
    </location>
</feature>
<evidence type="ECO:0000313" key="20">
    <source>
        <dbReference type="EMBL" id="CAD7286518.1"/>
    </source>
</evidence>
<evidence type="ECO:0000256" key="15">
    <source>
        <dbReference type="ARBA" id="ARBA00023316"/>
    </source>
</evidence>
<dbReference type="Pfam" id="PF00905">
    <property type="entry name" value="Transpeptidase"/>
    <property type="match status" value="1"/>
</dbReference>
<keyword evidence="8" id="KW-0328">Glycosyltransferase</keyword>
<dbReference type="RefSeq" id="WP_230056144.1">
    <property type="nucleotide sequence ID" value="NZ_CAJHOE010000001.1"/>
</dbReference>
<dbReference type="InterPro" id="IPR012338">
    <property type="entry name" value="Beta-lactam/transpept-like"/>
</dbReference>
<organism evidence="20 21">
    <name type="scientific">Campylobacter suis</name>
    <dbReference type="NCBI Taxonomy" id="2790657"/>
    <lineage>
        <taxon>Bacteria</taxon>
        <taxon>Pseudomonadati</taxon>
        <taxon>Campylobacterota</taxon>
        <taxon>Epsilonproteobacteria</taxon>
        <taxon>Campylobacterales</taxon>
        <taxon>Campylobacteraceae</taxon>
        <taxon>Campylobacter</taxon>
    </lineage>
</organism>
<dbReference type="SUPFAM" id="SSF53955">
    <property type="entry name" value="Lysozyme-like"/>
    <property type="match status" value="1"/>
</dbReference>
<evidence type="ECO:0000256" key="10">
    <source>
        <dbReference type="ARBA" id="ARBA00022801"/>
    </source>
</evidence>
<comment type="similarity">
    <text evidence="4">In the N-terminal section; belongs to the glycosyltransferase 51 family.</text>
</comment>
<keyword evidence="6" id="KW-0121">Carboxypeptidase</keyword>
<evidence type="ECO:0000256" key="2">
    <source>
        <dbReference type="ARBA" id="ARBA00004752"/>
    </source>
</evidence>
<dbReference type="InterPro" id="IPR001264">
    <property type="entry name" value="Glyco_trans_51"/>
</dbReference>
<dbReference type="InterPro" id="IPR001460">
    <property type="entry name" value="PCN-bd_Tpept"/>
</dbReference>
<dbReference type="SUPFAM" id="SSF56601">
    <property type="entry name" value="beta-lactamase/transpeptidase-like"/>
    <property type="match status" value="1"/>
</dbReference>
<comment type="catalytic activity">
    <reaction evidence="17">
        <text>[GlcNAc-(1-&gt;4)-Mur2Ac(oyl-L-Ala-gamma-D-Glu-L-Lys-D-Ala-D-Ala)](n)-di-trans,octa-cis-undecaprenyl diphosphate + beta-D-GlcNAc-(1-&gt;4)-Mur2Ac(oyl-L-Ala-gamma-D-Glu-L-Lys-D-Ala-D-Ala)-di-trans,octa-cis-undecaprenyl diphosphate = [GlcNAc-(1-&gt;4)-Mur2Ac(oyl-L-Ala-gamma-D-Glu-L-Lys-D-Ala-D-Ala)](n+1)-di-trans,octa-cis-undecaprenyl diphosphate + di-trans,octa-cis-undecaprenyl diphosphate + H(+)</text>
        <dbReference type="Rhea" id="RHEA:23708"/>
        <dbReference type="Rhea" id="RHEA-COMP:9602"/>
        <dbReference type="Rhea" id="RHEA-COMP:9603"/>
        <dbReference type="ChEBI" id="CHEBI:15378"/>
        <dbReference type="ChEBI" id="CHEBI:58405"/>
        <dbReference type="ChEBI" id="CHEBI:60033"/>
        <dbReference type="ChEBI" id="CHEBI:78435"/>
        <dbReference type="EC" id="2.4.99.28"/>
    </reaction>
</comment>
<evidence type="ECO:0000256" key="16">
    <source>
        <dbReference type="ARBA" id="ARBA00034000"/>
    </source>
</evidence>